<dbReference type="RefSeq" id="WP_267646730.1">
    <property type="nucleotide sequence ID" value="NZ_JANHGR010000001.1"/>
</dbReference>
<dbReference type="InterPro" id="IPR058458">
    <property type="entry name" value="DUF8145"/>
</dbReference>
<proteinExistence type="predicted"/>
<dbReference type="Pfam" id="PF26470">
    <property type="entry name" value="DUF8145"/>
    <property type="match status" value="1"/>
</dbReference>
<name>A0ABD6BP15_9EURY</name>
<keyword evidence="3" id="KW-1185">Reference proteome</keyword>
<protein>
    <recommendedName>
        <fullName evidence="1">DUF8145 domain-containing protein</fullName>
    </recommendedName>
</protein>
<organism evidence="2 3">
    <name type="scientific">Halolamina litorea</name>
    <dbReference type="NCBI Taxonomy" id="1515593"/>
    <lineage>
        <taxon>Archaea</taxon>
        <taxon>Methanobacteriati</taxon>
        <taxon>Methanobacteriota</taxon>
        <taxon>Stenosarchaea group</taxon>
        <taxon>Halobacteria</taxon>
        <taxon>Halobacteriales</taxon>
        <taxon>Haloferacaceae</taxon>
    </lineage>
</organism>
<reference evidence="2 3" key="1">
    <citation type="journal article" date="2019" name="Int. J. Syst. Evol. Microbiol.">
        <title>The Global Catalogue of Microorganisms (GCM) 10K type strain sequencing project: providing services to taxonomists for standard genome sequencing and annotation.</title>
        <authorList>
            <consortium name="The Broad Institute Genomics Platform"/>
            <consortium name="The Broad Institute Genome Sequencing Center for Infectious Disease"/>
            <person name="Wu L."/>
            <person name="Ma J."/>
        </authorList>
    </citation>
    <scope>NUCLEOTIDE SEQUENCE [LARGE SCALE GENOMIC DNA]</scope>
    <source>
        <strain evidence="2 3">CGMCC 1.12859</strain>
    </source>
</reference>
<dbReference type="EMBL" id="JBHUCZ010000002">
    <property type="protein sequence ID" value="MFD1566823.1"/>
    <property type="molecule type" value="Genomic_DNA"/>
</dbReference>
<dbReference type="Proteomes" id="UP001597139">
    <property type="component" value="Unassembled WGS sequence"/>
</dbReference>
<sequence>MEVPDDAPDDCPVCGAPYDSVSRHADGLMVSLRETERYARVCFDPVTVVTDDGPQGRIDFYHHTHEQA</sequence>
<accession>A0ABD6BP15</accession>
<evidence type="ECO:0000259" key="1">
    <source>
        <dbReference type="Pfam" id="PF26470"/>
    </source>
</evidence>
<feature type="domain" description="DUF8145" evidence="1">
    <location>
        <begin position="2"/>
        <end position="68"/>
    </location>
</feature>
<evidence type="ECO:0000313" key="3">
    <source>
        <dbReference type="Proteomes" id="UP001597139"/>
    </source>
</evidence>
<evidence type="ECO:0000313" key="2">
    <source>
        <dbReference type="EMBL" id="MFD1566823.1"/>
    </source>
</evidence>
<comment type="caution">
    <text evidence="2">The sequence shown here is derived from an EMBL/GenBank/DDBJ whole genome shotgun (WGS) entry which is preliminary data.</text>
</comment>
<dbReference type="AlphaFoldDB" id="A0ABD6BP15"/>
<gene>
    <name evidence="2" type="ORF">ACFSAU_04895</name>
</gene>